<sequence length="255" mass="28731">MSMSNKDNQTLVLPGDLLECEKNESIIHVLGQGIYLSYENILYNNNKLLATNAGIEQYKSIGSNNICNIEYNSKRYIPQQGDYVIATVTNSYSTHFVCSVANCSSSVHLPYANFPQATKKNRPKYENGDLVYCRVKVLRKNLPAELECMDSETGNKDGFGILEAEKGRHSAVLNCSLAYCRELLFNDKEFLLLSKLVKNNLGFEVAIGVNGKIWICTKSLAETLCVYKILEACEKTNIANHDEIIERFVKDFIKE</sequence>
<organism evidence="6 7">
    <name type="scientific">Hanseniaspora uvarum</name>
    <name type="common">Yeast</name>
    <name type="synonym">Kloeckera apiculata</name>
    <dbReference type="NCBI Taxonomy" id="29833"/>
    <lineage>
        <taxon>Eukaryota</taxon>
        <taxon>Fungi</taxon>
        <taxon>Dikarya</taxon>
        <taxon>Ascomycota</taxon>
        <taxon>Saccharomycotina</taxon>
        <taxon>Saccharomycetes</taxon>
        <taxon>Saccharomycodales</taxon>
        <taxon>Saccharomycodaceae</taxon>
        <taxon>Hanseniaspora</taxon>
    </lineage>
</organism>
<dbReference type="Gene3D" id="2.40.50.100">
    <property type="match status" value="1"/>
</dbReference>
<dbReference type="GO" id="GO:0003723">
    <property type="term" value="F:RNA binding"/>
    <property type="evidence" value="ECO:0007669"/>
    <property type="project" value="UniProtKB-KW"/>
</dbReference>
<evidence type="ECO:0000313" key="6">
    <source>
        <dbReference type="EMBL" id="OEJ82632.1"/>
    </source>
</evidence>
<accession>A0A1E5R6V2</accession>
<dbReference type="InterPro" id="IPR036612">
    <property type="entry name" value="KH_dom_type_1_sf"/>
</dbReference>
<dbReference type="STRING" id="29833.A0A1E5R6V2"/>
<evidence type="ECO:0000259" key="5">
    <source>
        <dbReference type="Pfam" id="PF15985"/>
    </source>
</evidence>
<dbReference type="GO" id="GO:0000176">
    <property type="term" value="C:nuclear exosome (RNase complex)"/>
    <property type="evidence" value="ECO:0007669"/>
    <property type="project" value="TreeGrafter"/>
</dbReference>
<evidence type="ECO:0000256" key="2">
    <source>
        <dbReference type="ARBA" id="ARBA00022490"/>
    </source>
</evidence>
<dbReference type="Pfam" id="PF15985">
    <property type="entry name" value="KH_6"/>
    <property type="match status" value="1"/>
</dbReference>
<keyword evidence="3" id="KW-0271">Exosome</keyword>
<comment type="subcellular location">
    <subcellularLocation>
        <location evidence="1">Nucleus</location>
    </subcellularLocation>
</comment>
<dbReference type="OrthoDB" id="340500at2759"/>
<dbReference type="CDD" id="cd22526">
    <property type="entry name" value="KH-I_Rrp40"/>
    <property type="match status" value="1"/>
</dbReference>
<dbReference type="InterPro" id="IPR012340">
    <property type="entry name" value="NA-bd_OB-fold"/>
</dbReference>
<dbReference type="GO" id="GO:0000467">
    <property type="term" value="P:exonucleolytic trimming to generate mature 3'-end of 5.8S rRNA from tricistronic rRNA transcript (SSU-rRNA, 5.8S rRNA, LSU-rRNA)"/>
    <property type="evidence" value="ECO:0007669"/>
    <property type="project" value="TreeGrafter"/>
</dbReference>
<evidence type="ECO:0000256" key="1">
    <source>
        <dbReference type="ARBA" id="ARBA00004123"/>
    </source>
</evidence>
<evidence type="ECO:0000256" key="3">
    <source>
        <dbReference type="ARBA" id="ARBA00022835"/>
    </source>
</evidence>
<dbReference type="GO" id="GO:0071038">
    <property type="term" value="P:TRAMP-dependent tRNA surveillance pathway"/>
    <property type="evidence" value="ECO:0007669"/>
    <property type="project" value="TreeGrafter"/>
</dbReference>
<dbReference type="VEuPathDB" id="FungiDB:AWRI3580_g3815"/>
<reference evidence="7" key="1">
    <citation type="journal article" date="2016" name="Genome Announc.">
        <title>Genome sequences of three species of Hanseniaspora isolated from spontaneous wine fermentations.</title>
        <authorList>
            <person name="Sternes P.R."/>
            <person name="Lee D."/>
            <person name="Kutyna D.R."/>
            <person name="Borneman A.R."/>
        </authorList>
    </citation>
    <scope>NUCLEOTIDE SEQUENCE [LARGE SCALE GENOMIC DNA]</scope>
    <source>
        <strain evidence="7">AWRI3580</strain>
    </source>
</reference>
<dbReference type="GO" id="GO:0034475">
    <property type="term" value="P:U4 snRNA 3'-end processing"/>
    <property type="evidence" value="ECO:0007669"/>
    <property type="project" value="TreeGrafter"/>
</dbReference>
<keyword evidence="4" id="KW-0694">RNA-binding</keyword>
<protein>
    <submittedName>
        <fullName evidence="6">Exosome complex component RRP40</fullName>
    </submittedName>
</protein>
<keyword evidence="2" id="KW-0963">Cytoplasm</keyword>
<dbReference type="GO" id="GO:0000177">
    <property type="term" value="C:cytoplasmic exosome (RNase complex)"/>
    <property type="evidence" value="ECO:0007669"/>
    <property type="project" value="TreeGrafter"/>
</dbReference>
<dbReference type="PANTHER" id="PTHR21321:SF1">
    <property type="entry name" value="EXOSOME COMPLEX COMPONENT RRP40"/>
    <property type="match status" value="1"/>
</dbReference>
<feature type="domain" description="K Homology" evidence="5">
    <location>
        <begin position="172"/>
        <end position="219"/>
    </location>
</feature>
<gene>
    <name evidence="6" type="ORF">AWRI3580_g3815</name>
</gene>
<evidence type="ECO:0000313" key="7">
    <source>
        <dbReference type="Proteomes" id="UP000095358"/>
    </source>
</evidence>
<proteinExistence type="predicted"/>
<dbReference type="GO" id="GO:0071035">
    <property type="term" value="P:nuclear polyadenylation-dependent rRNA catabolic process"/>
    <property type="evidence" value="ECO:0007669"/>
    <property type="project" value="TreeGrafter"/>
</dbReference>
<dbReference type="Gene3D" id="3.30.1370.10">
    <property type="entry name" value="K Homology domain, type 1"/>
    <property type="match status" value="1"/>
</dbReference>
<dbReference type="PANTHER" id="PTHR21321">
    <property type="entry name" value="PNAS-3 RELATED"/>
    <property type="match status" value="1"/>
</dbReference>
<dbReference type="GO" id="GO:0071034">
    <property type="term" value="P:CUT catabolic process"/>
    <property type="evidence" value="ECO:0007669"/>
    <property type="project" value="TreeGrafter"/>
</dbReference>
<dbReference type="EMBL" id="LPNN01000009">
    <property type="protein sequence ID" value="OEJ82632.1"/>
    <property type="molecule type" value="Genomic_DNA"/>
</dbReference>
<name>A0A1E5R6V2_HANUV</name>
<comment type="caution">
    <text evidence="6">The sequence shown here is derived from an EMBL/GenBank/DDBJ whole genome shotgun (WGS) entry which is preliminary data.</text>
</comment>
<dbReference type="SUPFAM" id="SSF54791">
    <property type="entry name" value="Eukaryotic type KH-domain (KH-domain type I)"/>
    <property type="match status" value="1"/>
</dbReference>
<dbReference type="SUPFAM" id="SSF50249">
    <property type="entry name" value="Nucleic acid-binding proteins"/>
    <property type="match status" value="1"/>
</dbReference>
<dbReference type="Proteomes" id="UP000095358">
    <property type="component" value="Unassembled WGS sequence"/>
</dbReference>
<dbReference type="AlphaFoldDB" id="A0A1E5R6V2"/>
<evidence type="ECO:0000256" key="4">
    <source>
        <dbReference type="ARBA" id="ARBA00022884"/>
    </source>
</evidence>
<dbReference type="InterPro" id="IPR004088">
    <property type="entry name" value="KH_dom_type_1"/>
</dbReference>
<dbReference type="GO" id="GO:0071051">
    <property type="term" value="P:poly(A)-dependent snoRNA 3'-end processing"/>
    <property type="evidence" value="ECO:0007669"/>
    <property type="project" value="TreeGrafter"/>
</dbReference>
<dbReference type="InterPro" id="IPR026699">
    <property type="entry name" value="Exosome_RNA_bind1/RRP40/RRP4"/>
</dbReference>
<keyword evidence="7" id="KW-1185">Reference proteome</keyword>
<dbReference type="FunFam" id="2.40.50.140:FF:000127">
    <property type="entry name" value="Exosome complex component RRP40"/>
    <property type="match status" value="1"/>
</dbReference>
<dbReference type="Pfam" id="PF21262">
    <property type="entry name" value="RRP40_S1"/>
    <property type="match status" value="1"/>
</dbReference>
<dbReference type="InterPro" id="IPR049469">
    <property type="entry name" value="RRP40_KH-I"/>
</dbReference>
<dbReference type="Gene3D" id="2.40.50.140">
    <property type="entry name" value="Nucleic acid-binding proteins"/>
    <property type="match status" value="1"/>
</dbReference>